<dbReference type="OrthoDB" id="3176940at2759"/>
<sequence length="430" mass="47635">MESSSISSSQSFLDACLELTERAERADNLQLEVDRLRADNELLRSRIAELEAGSSGQVCLKAGIAFLRSLTNTEVASKRNGDSFGTDAAMNQRKRQRIEGPADQSDSHSRPPPRPDTDGGGEPEVIHMGDTSEDDDLYSPSSGTVIPAETPTLNSSARAGGTASTSKVTLRNIGSIHEDNSQQKSTKAANEKRSMAYFDHYGQLPPLCSIIIDYRVSKPHPTANSNHKFTPFIIPQSQYPSVSAPSHLFNTVTSSAKSELKCLTVNALYQPHAPTNPGEFGVLFTGAEWVRKSDRKGGEALYDLVVREGNKAWRYYGTYKAIRLENLGRDEWIAVAKDVQQSWARYFGTNGTESHLAKRAEGALTLSRDPSEEDMKILKSRPNFRSANVDDIMKAWRIGRALPFVWGLQCVGYNKKYHDEVYEAVQRLEK</sequence>
<keyword evidence="5" id="KW-1185">Reference proteome</keyword>
<organism evidence="4 5">
    <name type="scientific">Stereum hirsutum (strain FP-91666)</name>
    <name type="common">White-rot fungus</name>
    <dbReference type="NCBI Taxonomy" id="721885"/>
    <lineage>
        <taxon>Eukaryota</taxon>
        <taxon>Fungi</taxon>
        <taxon>Dikarya</taxon>
        <taxon>Basidiomycota</taxon>
        <taxon>Agaricomycotina</taxon>
        <taxon>Agaricomycetes</taxon>
        <taxon>Russulales</taxon>
        <taxon>Stereaceae</taxon>
        <taxon>Stereum</taxon>
    </lineage>
</organism>
<evidence type="ECO:0000259" key="3">
    <source>
        <dbReference type="Pfam" id="PF20411"/>
    </source>
</evidence>
<feature type="region of interest" description="Disordered" evidence="2">
    <location>
        <begin position="77"/>
        <end position="166"/>
    </location>
</feature>
<dbReference type="EMBL" id="JH687403">
    <property type="protein sequence ID" value="EIM79580.1"/>
    <property type="molecule type" value="Genomic_DNA"/>
</dbReference>
<feature type="domain" description="DUF6697" evidence="3">
    <location>
        <begin position="248"/>
        <end position="423"/>
    </location>
</feature>
<feature type="coiled-coil region" evidence="1">
    <location>
        <begin position="19"/>
        <end position="53"/>
    </location>
</feature>
<accession>R7RXH9</accession>
<reference evidence="5" key="1">
    <citation type="journal article" date="2012" name="Science">
        <title>The Paleozoic origin of enzymatic lignin decomposition reconstructed from 31 fungal genomes.</title>
        <authorList>
            <person name="Floudas D."/>
            <person name="Binder M."/>
            <person name="Riley R."/>
            <person name="Barry K."/>
            <person name="Blanchette R.A."/>
            <person name="Henrissat B."/>
            <person name="Martinez A.T."/>
            <person name="Otillar R."/>
            <person name="Spatafora J.W."/>
            <person name="Yadav J.S."/>
            <person name="Aerts A."/>
            <person name="Benoit I."/>
            <person name="Boyd A."/>
            <person name="Carlson A."/>
            <person name="Copeland A."/>
            <person name="Coutinho P.M."/>
            <person name="de Vries R.P."/>
            <person name="Ferreira P."/>
            <person name="Findley K."/>
            <person name="Foster B."/>
            <person name="Gaskell J."/>
            <person name="Glotzer D."/>
            <person name="Gorecki P."/>
            <person name="Heitman J."/>
            <person name="Hesse C."/>
            <person name="Hori C."/>
            <person name="Igarashi K."/>
            <person name="Jurgens J.A."/>
            <person name="Kallen N."/>
            <person name="Kersten P."/>
            <person name="Kohler A."/>
            <person name="Kuees U."/>
            <person name="Kumar T.K.A."/>
            <person name="Kuo A."/>
            <person name="LaButti K."/>
            <person name="Larrondo L.F."/>
            <person name="Lindquist E."/>
            <person name="Ling A."/>
            <person name="Lombard V."/>
            <person name="Lucas S."/>
            <person name="Lundell T."/>
            <person name="Martin R."/>
            <person name="McLaughlin D.J."/>
            <person name="Morgenstern I."/>
            <person name="Morin E."/>
            <person name="Murat C."/>
            <person name="Nagy L.G."/>
            <person name="Nolan M."/>
            <person name="Ohm R.A."/>
            <person name="Patyshakuliyeva A."/>
            <person name="Rokas A."/>
            <person name="Ruiz-Duenas F.J."/>
            <person name="Sabat G."/>
            <person name="Salamov A."/>
            <person name="Samejima M."/>
            <person name="Schmutz J."/>
            <person name="Slot J.C."/>
            <person name="St John F."/>
            <person name="Stenlid J."/>
            <person name="Sun H."/>
            <person name="Sun S."/>
            <person name="Syed K."/>
            <person name="Tsang A."/>
            <person name="Wiebenga A."/>
            <person name="Young D."/>
            <person name="Pisabarro A."/>
            <person name="Eastwood D.C."/>
            <person name="Martin F."/>
            <person name="Cullen D."/>
            <person name="Grigoriev I.V."/>
            <person name="Hibbett D.S."/>
        </authorList>
    </citation>
    <scope>NUCLEOTIDE SEQUENCE [LARGE SCALE GENOMIC DNA]</scope>
    <source>
        <strain evidence="5">FP-91666</strain>
    </source>
</reference>
<proteinExistence type="predicted"/>
<protein>
    <recommendedName>
        <fullName evidence="3">DUF6697 domain-containing protein</fullName>
    </recommendedName>
</protein>
<evidence type="ECO:0000256" key="1">
    <source>
        <dbReference type="SAM" id="Coils"/>
    </source>
</evidence>
<dbReference type="AlphaFoldDB" id="R7RXH9"/>
<feature type="compositionally biased region" description="Basic and acidic residues" evidence="2">
    <location>
        <begin position="97"/>
        <end position="117"/>
    </location>
</feature>
<dbReference type="Proteomes" id="UP000053927">
    <property type="component" value="Unassembled WGS sequence"/>
</dbReference>
<dbReference type="Pfam" id="PF20411">
    <property type="entry name" value="DUF6697"/>
    <property type="match status" value="1"/>
</dbReference>
<dbReference type="InterPro" id="IPR046520">
    <property type="entry name" value="DUF6697"/>
</dbReference>
<evidence type="ECO:0000256" key="2">
    <source>
        <dbReference type="SAM" id="MobiDB-lite"/>
    </source>
</evidence>
<dbReference type="RefSeq" id="XP_007311369.1">
    <property type="nucleotide sequence ID" value="XM_007311307.1"/>
</dbReference>
<feature type="compositionally biased region" description="Low complexity" evidence="2">
    <location>
        <begin position="155"/>
        <end position="166"/>
    </location>
</feature>
<keyword evidence="1" id="KW-0175">Coiled coil</keyword>
<dbReference type="GeneID" id="18802397"/>
<evidence type="ECO:0000313" key="5">
    <source>
        <dbReference type="Proteomes" id="UP000053927"/>
    </source>
</evidence>
<evidence type="ECO:0000313" key="4">
    <source>
        <dbReference type="EMBL" id="EIM79580.1"/>
    </source>
</evidence>
<gene>
    <name evidence="4" type="ORF">STEHIDRAFT_163605</name>
</gene>
<name>R7RXH9_STEHR</name>
<dbReference type="KEGG" id="shs:STEHIDRAFT_163605"/>